<feature type="region of interest" description="Disordered" evidence="1">
    <location>
        <begin position="1"/>
        <end position="168"/>
    </location>
</feature>
<dbReference type="InterPro" id="IPR026248">
    <property type="entry name" value="Fyv8"/>
</dbReference>
<feature type="compositionally biased region" description="Acidic residues" evidence="1">
    <location>
        <begin position="407"/>
        <end position="422"/>
    </location>
</feature>
<feature type="compositionally biased region" description="Basic and acidic residues" evidence="1">
    <location>
        <begin position="35"/>
        <end position="46"/>
    </location>
</feature>
<protein>
    <submittedName>
        <fullName evidence="2">LAMI_0A07866g1_1</fullName>
    </submittedName>
</protein>
<name>A0A1G4IQZ5_9SACH</name>
<feature type="compositionally biased region" description="Basic and acidic residues" evidence="1">
    <location>
        <begin position="346"/>
        <end position="373"/>
    </location>
</feature>
<proteinExistence type="predicted"/>
<dbReference type="OrthoDB" id="4081733at2759"/>
<feature type="compositionally biased region" description="Basic and acidic residues" evidence="1">
    <location>
        <begin position="225"/>
        <end position="238"/>
    </location>
</feature>
<organism evidence="2 3">
    <name type="scientific">Lachancea mirantina</name>
    <dbReference type="NCBI Taxonomy" id="1230905"/>
    <lineage>
        <taxon>Eukaryota</taxon>
        <taxon>Fungi</taxon>
        <taxon>Dikarya</taxon>
        <taxon>Ascomycota</taxon>
        <taxon>Saccharomycotina</taxon>
        <taxon>Saccharomycetes</taxon>
        <taxon>Saccharomycetales</taxon>
        <taxon>Saccharomycetaceae</taxon>
        <taxon>Lachancea</taxon>
    </lineage>
</organism>
<dbReference type="AlphaFoldDB" id="A0A1G4IQZ5"/>
<dbReference type="PRINTS" id="PR02076">
    <property type="entry name" value="PROTEINFYV8"/>
</dbReference>
<dbReference type="STRING" id="1230905.A0A1G4IQZ5"/>
<evidence type="ECO:0000313" key="2">
    <source>
        <dbReference type="EMBL" id="SCU79226.1"/>
    </source>
</evidence>
<feature type="compositionally biased region" description="Low complexity" evidence="1">
    <location>
        <begin position="266"/>
        <end position="278"/>
    </location>
</feature>
<feature type="region of interest" description="Disordered" evidence="1">
    <location>
        <begin position="205"/>
        <end position="434"/>
    </location>
</feature>
<evidence type="ECO:0000256" key="1">
    <source>
        <dbReference type="SAM" id="MobiDB-lite"/>
    </source>
</evidence>
<feature type="compositionally biased region" description="Basic and acidic residues" evidence="1">
    <location>
        <begin position="249"/>
        <end position="264"/>
    </location>
</feature>
<dbReference type="Proteomes" id="UP000191024">
    <property type="component" value="Chromosome A"/>
</dbReference>
<accession>A0A1G4IQZ5</accession>
<reference evidence="2 3" key="1">
    <citation type="submission" date="2016-03" db="EMBL/GenBank/DDBJ databases">
        <authorList>
            <person name="Devillers H."/>
        </authorList>
    </citation>
    <scope>NUCLEOTIDE SEQUENCE [LARGE SCALE GENOMIC DNA]</scope>
    <source>
        <strain evidence="2">CBS 11717</strain>
    </source>
</reference>
<feature type="compositionally biased region" description="Polar residues" evidence="1">
    <location>
        <begin position="376"/>
        <end position="385"/>
    </location>
</feature>
<feature type="compositionally biased region" description="Polar residues" evidence="1">
    <location>
        <begin position="454"/>
        <end position="469"/>
    </location>
</feature>
<keyword evidence="3" id="KW-1185">Reference proteome</keyword>
<feature type="compositionally biased region" description="Polar residues" evidence="1">
    <location>
        <begin position="210"/>
        <end position="222"/>
    </location>
</feature>
<feature type="compositionally biased region" description="Polar residues" evidence="1">
    <location>
        <begin position="239"/>
        <end position="248"/>
    </location>
</feature>
<feature type="compositionally biased region" description="Acidic residues" evidence="1">
    <location>
        <begin position="148"/>
        <end position="161"/>
    </location>
</feature>
<feature type="compositionally biased region" description="Basic and acidic residues" evidence="1">
    <location>
        <begin position="386"/>
        <end position="406"/>
    </location>
</feature>
<feature type="compositionally biased region" description="Polar residues" evidence="1">
    <location>
        <begin position="89"/>
        <end position="132"/>
    </location>
</feature>
<dbReference type="EMBL" id="LT598462">
    <property type="protein sequence ID" value="SCU79226.1"/>
    <property type="molecule type" value="Genomic_DNA"/>
</dbReference>
<feature type="compositionally biased region" description="Low complexity" evidence="1">
    <location>
        <begin position="322"/>
        <end position="335"/>
    </location>
</feature>
<sequence length="750" mass="82452">MSENVGRKKSHRWVSASRAAYDGSGWNSDDSSDDGLDRDAKEEVHELPNLPREINTSELETSPDLRSSLPTTGGTPSPRSSLDRRRTTSPEQVSRNLDSLMNQISREMTPQSTNNARFPSNDESLTPHQFSHASKRISSYVDGSLGESDSEDDDQQESGSDEEFKVSKTGYFANYLKAEEPGDEGDIQKLQLGSSALAPEYHVFGESADASATRNSISSQGSVMRRFENSKSSPDKEASSVSSATSGDKSVRMEPEAEELREATVPRPTEAPTQQPPQEDYDNESLFNQYERHSALSSPSEKSEFRNSDVDSPLRSSRAQASSEISLNSGSGSSGQYAKPGSDLKGQNEDEPFKFKARDRQSMLDSSGDEHDFGPSSCSDSSKNTETFKEDNDSTFMEKNDRRSGDDSDDNFEDETSTESDDNSITKTIHEGALTPTVDVYANFSANADKASVGSGQEQSSEPALNRQSIKLDKWQPDIDSHRTAFLQDSTPKPPQGFVIDENGEMVNLTPSSMRNNVSTVDQGELESHWEAFPSTDEQNGDLQTITDTKTIYDNQTAFNVPGILTTGDNLPPLPDVSVSDSDKSKTITSSDSILKKLEGNKNRHDSNFKESFSGREPKTAEIAQLNGQPVPELNVNSIISAKSSTHKAKITKLKDYSGSLEEYDSGLQSWINYALKTSTSDKDFIFHDYSVNSHVRDAYAHADELSKRVTVSSTVANVNQNVSHLKRKVFSHTMKEKSKGLFSSIGKKL</sequence>
<feature type="compositionally biased region" description="Polar residues" evidence="1">
    <location>
        <begin position="54"/>
        <end position="80"/>
    </location>
</feature>
<evidence type="ECO:0000313" key="3">
    <source>
        <dbReference type="Proteomes" id="UP000191024"/>
    </source>
</evidence>
<feature type="region of interest" description="Disordered" evidence="1">
    <location>
        <begin position="450"/>
        <end position="472"/>
    </location>
</feature>
<gene>
    <name evidence="2" type="ORF">LAMI_0A07866G</name>
</gene>